<dbReference type="AlphaFoldDB" id="A0AAV4TBX7"/>
<dbReference type="EMBL" id="BPLR01010835">
    <property type="protein sequence ID" value="GIY42327.1"/>
    <property type="molecule type" value="Genomic_DNA"/>
</dbReference>
<proteinExistence type="predicted"/>
<gene>
    <name evidence="1" type="ORF">CEXT_386991</name>
</gene>
<accession>A0AAV4TBX7</accession>
<name>A0AAV4TBX7_CAEEX</name>
<comment type="caution">
    <text evidence="1">The sequence shown here is derived from an EMBL/GenBank/DDBJ whole genome shotgun (WGS) entry which is preliminary data.</text>
</comment>
<evidence type="ECO:0000313" key="2">
    <source>
        <dbReference type="Proteomes" id="UP001054945"/>
    </source>
</evidence>
<dbReference type="Proteomes" id="UP001054945">
    <property type="component" value="Unassembled WGS sequence"/>
</dbReference>
<protein>
    <submittedName>
        <fullName evidence="1">Uncharacterized protein</fullName>
    </submittedName>
</protein>
<reference evidence="1 2" key="1">
    <citation type="submission" date="2021-06" db="EMBL/GenBank/DDBJ databases">
        <title>Caerostris extrusa draft genome.</title>
        <authorList>
            <person name="Kono N."/>
            <person name="Arakawa K."/>
        </authorList>
    </citation>
    <scope>NUCLEOTIDE SEQUENCE [LARGE SCALE GENOMIC DNA]</scope>
</reference>
<evidence type="ECO:0000313" key="1">
    <source>
        <dbReference type="EMBL" id="GIY42327.1"/>
    </source>
</evidence>
<organism evidence="1 2">
    <name type="scientific">Caerostris extrusa</name>
    <name type="common">Bark spider</name>
    <name type="synonym">Caerostris bankana</name>
    <dbReference type="NCBI Taxonomy" id="172846"/>
    <lineage>
        <taxon>Eukaryota</taxon>
        <taxon>Metazoa</taxon>
        <taxon>Ecdysozoa</taxon>
        <taxon>Arthropoda</taxon>
        <taxon>Chelicerata</taxon>
        <taxon>Arachnida</taxon>
        <taxon>Araneae</taxon>
        <taxon>Araneomorphae</taxon>
        <taxon>Entelegynae</taxon>
        <taxon>Araneoidea</taxon>
        <taxon>Araneidae</taxon>
        <taxon>Caerostris</taxon>
    </lineage>
</organism>
<dbReference type="Gene3D" id="3.40.50.2300">
    <property type="match status" value="1"/>
</dbReference>
<keyword evidence="2" id="KW-1185">Reference proteome</keyword>
<dbReference type="SUPFAM" id="SSF53822">
    <property type="entry name" value="Periplasmic binding protein-like I"/>
    <property type="match status" value="1"/>
</dbReference>
<dbReference type="InterPro" id="IPR028082">
    <property type="entry name" value="Peripla_BP_I"/>
</dbReference>
<sequence>MANRDTGCDVAYGIWSAIEAYIEKPSALILGTFCDYIVAPVARLKFIEIPMVTSGALAYDFWRIRQKGHSDSDLDILSPPVGQMTGGQCPLIELISETGQWGPEKDKFAKTEQRLFYLISFFFLFISSEDIPTVTFDILSPPVGQMTGGQYTLIERYRRPDSGDQKVSLHSDSDLDILSPPVGQMMGGQCPLIEQISETGQWGPEKVSLWLVSCVLFY</sequence>